<dbReference type="RefSeq" id="WP_128693793.1">
    <property type="nucleotide sequence ID" value="NZ_LHQS01000002.1"/>
</dbReference>
<proteinExistence type="predicted"/>
<gene>
    <name evidence="1" type="ORF">ABH15_07700</name>
</gene>
<dbReference type="AlphaFoldDB" id="A0A498H0A2"/>
<dbReference type="EMBL" id="LHQS01000002">
    <property type="protein sequence ID" value="RXE56063.1"/>
    <property type="molecule type" value="Genomic_DNA"/>
</dbReference>
<reference evidence="1 2" key="1">
    <citation type="journal article" date="2015" name="Int. J. Syst. Evol. Microbiol.">
        <title>Methanoculleus taiwanensis sp. nov., a methanogen isolated from deep marine sediment at the deformation front area near Taiwan.</title>
        <authorList>
            <person name="Weng C.Y."/>
            <person name="Chen S.C."/>
            <person name="Lai M.C."/>
            <person name="Wu S.Y."/>
            <person name="Lin S."/>
            <person name="Yang T.F."/>
            <person name="Chen P.C."/>
        </authorList>
    </citation>
    <scope>NUCLEOTIDE SEQUENCE [LARGE SCALE GENOMIC DNA]</scope>
    <source>
        <strain evidence="1 2">CYW4</strain>
    </source>
</reference>
<dbReference type="SUPFAM" id="SSF52833">
    <property type="entry name" value="Thioredoxin-like"/>
    <property type="match status" value="1"/>
</dbReference>
<dbReference type="InterPro" id="IPR036249">
    <property type="entry name" value="Thioredoxin-like_sf"/>
</dbReference>
<name>A0A498H0A2_9EURY</name>
<evidence type="ECO:0000313" key="2">
    <source>
        <dbReference type="Proteomes" id="UP000290932"/>
    </source>
</evidence>
<comment type="caution">
    <text evidence="1">The sequence shown here is derived from an EMBL/GenBank/DDBJ whole genome shotgun (WGS) entry which is preliminary data.</text>
</comment>
<protein>
    <recommendedName>
        <fullName evidence="3">Glutaredoxin</fullName>
    </recommendedName>
</protein>
<dbReference type="Proteomes" id="UP000290932">
    <property type="component" value="Unassembled WGS sequence"/>
</dbReference>
<accession>A0A498H0A2</accession>
<keyword evidence="2" id="KW-1185">Reference proteome</keyword>
<evidence type="ECO:0000313" key="1">
    <source>
        <dbReference type="EMBL" id="RXE56063.1"/>
    </source>
</evidence>
<sequence>MKVELFHVKGCARCFQAAGALQSALVDMGLSYDETVEEKHVREGSSALDDLVRMNLVAVPVIRAGDRVLVQDDAMRVGAIRPFLQQAGLTGPPLSR</sequence>
<organism evidence="1 2">
    <name type="scientific">Methanoculleus taiwanensis</name>
    <dbReference type="NCBI Taxonomy" id="1550565"/>
    <lineage>
        <taxon>Archaea</taxon>
        <taxon>Methanobacteriati</taxon>
        <taxon>Methanobacteriota</taxon>
        <taxon>Stenosarchaea group</taxon>
        <taxon>Methanomicrobia</taxon>
        <taxon>Methanomicrobiales</taxon>
        <taxon>Methanomicrobiaceae</taxon>
        <taxon>Methanoculleus</taxon>
    </lineage>
</organism>
<evidence type="ECO:0008006" key="3">
    <source>
        <dbReference type="Google" id="ProtNLM"/>
    </source>
</evidence>